<dbReference type="InterPro" id="IPR045274">
    <property type="entry name" value="WAK-like"/>
</dbReference>
<evidence type="ECO:0000256" key="7">
    <source>
        <dbReference type="ARBA" id="ARBA00022840"/>
    </source>
</evidence>
<keyword evidence="3" id="KW-0812">Transmembrane</keyword>
<dbReference type="InterPro" id="IPR000719">
    <property type="entry name" value="Prot_kinase_dom"/>
</dbReference>
<dbReference type="InterPro" id="IPR001245">
    <property type="entry name" value="Ser-Thr/Tyr_kinase_cat_dom"/>
</dbReference>
<evidence type="ECO:0000256" key="5">
    <source>
        <dbReference type="ARBA" id="ARBA00022741"/>
    </source>
</evidence>
<dbReference type="InterPro" id="IPR008271">
    <property type="entry name" value="Ser/Thr_kinase_AS"/>
</dbReference>
<keyword evidence="8" id="KW-1133">Transmembrane helix</keyword>
<comment type="catalytic activity">
    <reaction evidence="13">
        <text>L-threonyl-[protein] + ATP = O-phospho-L-threonyl-[protein] + ADP + H(+)</text>
        <dbReference type="Rhea" id="RHEA:46608"/>
        <dbReference type="Rhea" id="RHEA-COMP:11060"/>
        <dbReference type="Rhea" id="RHEA-COMP:11605"/>
        <dbReference type="ChEBI" id="CHEBI:15378"/>
        <dbReference type="ChEBI" id="CHEBI:30013"/>
        <dbReference type="ChEBI" id="CHEBI:30616"/>
        <dbReference type="ChEBI" id="CHEBI:61977"/>
        <dbReference type="ChEBI" id="CHEBI:456216"/>
    </reaction>
</comment>
<accession>A0ABM0WX13</accession>
<keyword evidence="10" id="KW-1015">Disulfide bond</keyword>
<dbReference type="SUPFAM" id="SSF56112">
    <property type="entry name" value="Protein kinase-like (PK-like)"/>
    <property type="match status" value="1"/>
</dbReference>
<dbReference type="RefSeq" id="XP_010477387.1">
    <property type="nucleotide sequence ID" value="XM_010479085.2"/>
</dbReference>
<gene>
    <name evidence="17" type="primary">LOC104756484</name>
</gene>
<dbReference type="SMART" id="SM00179">
    <property type="entry name" value="EGF_CA"/>
    <property type="match status" value="1"/>
</dbReference>
<keyword evidence="7" id="KW-0067">ATP-binding</keyword>
<dbReference type="PROSITE" id="PS00108">
    <property type="entry name" value="PROTEIN_KINASE_ST"/>
    <property type="match status" value="1"/>
</dbReference>
<dbReference type="Pfam" id="PF07714">
    <property type="entry name" value="PK_Tyr_Ser-Thr"/>
    <property type="match status" value="1"/>
</dbReference>
<evidence type="ECO:0000256" key="9">
    <source>
        <dbReference type="ARBA" id="ARBA00023136"/>
    </source>
</evidence>
<comment type="catalytic activity">
    <reaction evidence="12">
        <text>L-seryl-[protein] + ATP = O-phospho-L-seryl-[protein] + ADP + H(+)</text>
        <dbReference type="Rhea" id="RHEA:17989"/>
        <dbReference type="Rhea" id="RHEA-COMP:9863"/>
        <dbReference type="Rhea" id="RHEA-COMP:11604"/>
        <dbReference type="ChEBI" id="CHEBI:15378"/>
        <dbReference type="ChEBI" id="CHEBI:29999"/>
        <dbReference type="ChEBI" id="CHEBI:30616"/>
        <dbReference type="ChEBI" id="CHEBI:83421"/>
        <dbReference type="ChEBI" id="CHEBI:456216"/>
    </reaction>
</comment>
<evidence type="ECO:0000313" key="16">
    <source>
        <dbReference type="Proteomes" id="UP000694864"/>
    </source>
</evidence>
<dbReference type="Gene3D" id="3.30.200.20">
    <property type="entry name" value="Phosphorylase Kinase, domain 1"/>
    <property type="match status" value="1"/>
</dbReference>
<evidence type="ECO:0000313" key="17">
    <source>
        <dbReference type="RefSeq" id="XP_010477387.1"/>
    </source>
</evidence>
<evidence type="ECO:0000256" key="4">
    <source>
        <dbReference type="ARBA" id="ARBA00022729"/>
    </source>
</evidence>
<evidence type="ECO:0000256" key="10">
    <source>
        <dbReference type="ARBA" id="ARBA00023157"/>
    </source>
</evidence>
<dbReference type="InterPro" id="IPR000742">
    <property type="entry name" value="EGF"/>
</dbReference>
<evidence type="ECO:0000256" key="3">
    <source>
        <dbReference type="ARBA" id="ARBA00022692"/>
    </source>
</evidence>
<keyword evidence="5" id="KW-0547">Nucleotide-binding</keyword>
<dbReference type="Pfam" id="PF13947">
    <property type="entry name" value="GUB_WAK_bind"/>
    <property type="match status" value="1"/>
</dbReference>
<dbReference type="PANTHER" id="PTHR27005">
    <property type="entry name" value="WALL-ASSOCIATED RECEPTOR KINASE-LIKE 21"/>
    <property type="match status" value="1"/>
</dbReference>
<evidence type="ECO:0000256" key="12">
    <source>
        <dbReference type="ARBA" id="ARBA00047558"/>
    </source>
</evidence>
<evidence type="ECO:0000256" key="2">
    <source>
        <dbReference type="ARBA" id="ARBA00022553"/>
    </source>
</evidence>
<protein>
    <submittedName>
        <fullName evidence="17">Wall-associated receptor kinase 3-like</fullName>
    </submittedName>
</protein>
<feature type="domain" description="Protein kinase" evidence="15">
    <location>
        <begin position="427"/>
        <end position="711"/>
    </location>
</feature>
<dbReference type="InterPro" id="IPR001881">
    <property type="entry name" value="EGF-like_Ca-bd_dom"/>
</dbReference>
<name>A0ABM0WX13_CAMSA</name>
<evidence type="ECO:0000256" key="14">
    <source>
        <dbReference type="SAM" id="SignalP"/>
    </source>
</evidence>
<reference evidence="16" key="1">
    <citation type="journal article" date="2014" name="Nat. Commun.">
        <title>The emerging biofuel crop Camelina sativa retains a highly undifferentiated hexaploid genome structure.</title>
        <authorList>
            <person name="Kagale S."/>
            <person name="Koh C."/>
            <person name="Nixon J."/>
            <person name="Bollina V."/>
            <person name="Clarke W.E."/>
            <person name="Tuteja R."/>
            <person name="Spillane C."/>
            <person name="Robinson S.J."/>
            <person name="Links M.G."/>
            <person name="Clarke C."/>
            <person name="Higgins E.E."/>
            <person name="Huebert T."/>
            <person name="Sharpe A.G."/>
            <person name="Parkin I.A."/>
        </authorList>
    </citation>
    <scope>NUCLEOTIDE SEQUENCE [LARGE SCALE GENOMIC DNA]</scope>
    <source>
        <strain evidence="16">cv. DH55</strain>
    </source>
</reference>
<dbReference type="SMART" id="SM00220">
    <property type="entry name" value="S_TKc"/>
    <property type="match status" value="1"/>
</dbReference>
<proteinExistence type="predicted"/>
<evidence type="ECO:0000256" key="11">
    <source>
        <dbReference type="ARBA" id="ARBA00023180"/>
    </source>
</evidence>
<keyword evidence="6" id="KW-0418">Kinase</keyword>
<dbReference type="PANTHER" id="PTHR27005:SF511">
    <property type="entry name" value="WALL-ASSOCIATED RECEPTOR KINASE 1-RELATED"/>
    <property type="match status" value="1"/>
</dbReference>
<keyword evidence="11" id="KW-0325">Glycoprotein</keyword>
<keyword evidence="9" id="KW-0472">Membrane</keyword>
<dbReference type="Gene3D" id="2.10.25.10">
    <property type="entry name" value="Laminin"/>
    <property type="match status" value="1"/>
</dbReference>
<feature type="signal peptide" evidence="14">
    <location>
        <begin position="1"/>
        <end position="25"/>
    </location>
</feature>
<keyword evidence="6" id="KW-0808">Transferase</keyword>
<dbReference type="CDD" id="cd00054">
    <property type="entry name" value="EGF_CA"/>
    <property type="match status" value="1"/>
</dbReference>
<keyword evidence="2" id="KW-0597">Phosphoprotein</keyword>
<evidence type="ECO:0000256" key="8">
    <source>
        <dbReference type="ARBA" id="ARBA00022989"/>
    </source>
</evidence>
<dbReference type="SMART" id="SM00181">
    <property type="entry name" value="EGF"/>
    <property type="match status" value="2"/>
</dbReference>
<dbReference type="InterPro" id="IPR025287">
    <property type="entry name" value="WAK_GUB"/>
</dbReference>
<dbReference type="Gene3D" id="1.10.510.10">
    <property type="entry name" value="Transferase(Phosphotransferase) domain 1"/>
    <property type="match status" value="1"/>
</dbReference>
<evidence type="ECO:0000259" key="15">
    <source>
        <dbReference type="PROSITE" id="PS50011"/>
    </source>
</evidence>
<dbReference type="CDD" id="cd14066">
    <property type="entry name" value="STKc_IRAK"/>
    <property type="match status" value="1"/>
</dbReference>
<comment type="subcellular location">
    <subcellularLocation>
        <location evidence="1">Membrane</location>
        <topology evidence="1">Single-pass type I membrane protein</topology>
    </subcellularLocation>
</comment>
<keyword evidence="4 14" id="KW-0732">Signal</keyword>
<dbReference type="PROSITE" id="PS50011">
    <property type="entry name" value="PROTEIN_KINASE_DOM"/>
    <property type="match status" value="1"/>
</dbReference>
<keyword evidence="16" id="KW-1185">Reference proteome</keyword>
<reference evidence="17" key="2">
    <citation type="submission" date="2025-08" db="UniProtKB">
        <authorList>
            <consortium name="RefSeq"/>
        </authorList>
    </citation>
    <scope>IDENTIFICATION</scope>
    <source>
        <tissue evidence="17">Leaf</tissue>
    </source>
</reference>
<evidence type="ECO:0000256" key="13">
    <source>
        <dbReference type="ARBA" id="ARBA00047951"/>
    </source>
</evidence>
<dbReference type="InterPro" id="IPR011009">
    <property type="entry name" value="Kinase-like_dom_sf"/>
</dbReference>
<feature type="chain" id="PRO_5046098579" evidence="14">
    <location>
        <begin position="26"/>
        <end position="747"/>
    </location>
</feature>
<organism evidence="16 17">
    <name type="scientific">Camelina sativa</name>
    <name type="common">False flax</name>
    <name type="synonym">Myagrum sativum</name>
    <dbReference type="NCBI Taxonomy" id="90675"/>
    <lineage>
        <taxon>Eukaryota</taxon>
        <taxon>Viridiplantae</taxon>
        <taxon>Streptophyta</taxon>
        <taxon>Embryophyta</taxon>
        <taxon>Tracheophyta</taxon>
        <taxon>Spermatophyta</taxon>
        <taxon>Magnoliopsida</taxon>
        <taxon>eudicotyledons</taxon>
        <taxon>Gunneridae</taxon>
        <taxon>Pentapetalae</taxon>
        <taxon>rosids</taxon>
        <taxon>malvids</taxon>
        <taxon>Brassicales</taxon>
        <taxon>Brassicaceae</taxon>
        <taxon>Camelineae</taxon>
        <taxon>Camelina</taxon>
    </lineage>
</organism>
<evidence type="ECO:0000256" key="1">
    <source>
        <dbReference type="ARBA" id="ARBA00004479"/>
    </source>
</evidence>
<dbReference type="Proteomes" id="UP000694864">
    <property type="component" value="Chromosome 17"/>
</dbReference>
<dbReference type="GeneID" id="104756484"/>
<sequence length="747" mass="83189">MKLLQEGVFLVAIFFFAYTQQLVKGQHQPRKDCQTKCGNITIDYPFGISSGCYYPGDDSFNLTCDEKQNLYIGNNTEVKTFNHSSQLSVMFNRFSFCNDEQRNSTNETLIGYRLGSSFSLSATNKFYLVGCNALALLSTFGKQNYSTGCLSLCNAPPVENGECNGVGCCRTDVTVRSDSNIFQYGSDRFVNQFNASEGQFKTSVYQFNPCTYAFLVENGQFNFSSSKDLKNLRNLTSFPVSLDWSIGNKTCKQAGSTSICRENSGCIDSTRGKGYNCKCLEGFDGNPYLPNGCQDINECTTNSSTHKHNCTDPKTCRLKDGGGFYCKCPSGYDLTATMNSTMSCTRPEYLRWTQILLGTTIGFLVLLIAVSCIQHTTKHRKETKLRQQFFEQNGGGMLIHRISVAGSSNVDVKIFTEEGMKEATNGYEESRILGQGAQGTVYKGILPDKSIVAIKKARLGDSSQVEQFINEVLVLSQINHRNVVKLLGCCLETEVPLLVYEFIPSGTLFDHLHDSIFNSSLTWEHRLRIAIEVAGTLAYLHSSASIPIIHRDVKTANILLDDNLTAKVADFGASRLIPMDKEQLTTMVQGTLGYLDPEYYTTGLLNEKSDVYSFGVVLMELISGQKAMCFDRPQQSKHLVSYFASATKENRLHEVIDGKVMKEDNQREEIKKAARIAVECTRLMGEERPRMKEVAAELEALTVKTTKHKWSNEQLMSGHILSAQGDTSSRGYDSINNVARFDIEAGR</sequence>
<evidence type="ECO:0000256" key="6">
    <source>
        <dbReference type="ARBA" id="ARBA00022777"/>
    </source>
</evidence>